<evidence type="ECO:0000313" key="1">
    <source>
        <dbReference type="EMBL" id="QQP36815.1"/>
    </source>
</evidence>
<dbReference type="AlphaFoldDB" id="A0A7T8GS94"/>
<name>A0A7T8GS94_CALRO</name>
<feature type="non-terminal residue" evidence="1">
    <location>
        <position position="1"/>
    </location>
</feature>
<feature type="non-terminal residue" evidence="1">
    <location>
        <position position="53"/>
    </location>
</feature>
<proteinExistence type="predicted"/>
<sequence>SRNDSGSRDICIYYSPNWPKQCSPLSTVFDLIKSVDEEFCRSEGSFGPAVIID</sequence>
<evidence type="ECO:0000313" key="2">
    <source>
        <dbReference type="Proteomes" id="UP000595437"/>
    </source>
</evidence>
<organism evidence="1 2">
    <name type="scientific">Caligus rogercresseyi</name>
    <name type="common">Sea louse</name>
    <dbReference type="NCBI Taxonomy" id="217165"/>
    <lineage>
        <taxon>Eukaryota</taxon>
        <taxon>Metazoa</taxon>
        <taxon>Ecdysozoa</taxon>
        <taxon>Arthropoda</taxon>
        <taxon>Crustacea</taxon>
        <taxon>Multicrustacea</taxon>
        <taxon>Hexanauplia</taxon>
        <taxon>Copepoda</taxon>
        <taxon>Siphonostomatoida</taxon>
        <taxon>Caligidae</taxon>
        <taxon>Caligus</taxon>
    </lineage>
</organism>
<dbReference type="EMBL" id="CP045905">
    <property type="protein sequence ID" value="QQP36815.1"/>
    <property type="molecule type" value="Genomic_DNA"/>
</dbReference>
<gene>
    <name evidence="1" type="ORF">FKW44_022023</name>
</gene>
<keyword evidence="2" id="KW-1185">Reference proteome</keyword>
<reference evidence="2" key="1">
    <citation type="submission" date="2021-01" db="EMBL/GenBank/DDBJ databases">
        <title>Caligus Genome Assembly.</title>
        <authorList>
            <person name="Gallardo-Escarate C."/>
        </authorList>
    </citation>
    <scope>NUCLEOTIDE SEQUENCE [LARGE SCALE GENOMIC DNA]</scope>
</reference>
<accession>A0A7T8GS94</accession>
<dbReference type="Proteomes" id="UP000595437">
    <property type="component" value="Chromosome 16"/>
</dbReference>
<protein>
    <submittedName>
        <fullName evidence="1">Uncharacterized protein</fullName>
    </submittedName>
</protein>